<dbReference type="GO" id="GO:0000160">
    <property type="term" value="P:phosphorelay signal transduction system"/>
    <property type="evidence" value="ECO:0007669"/>
    <property type="project" value="InterPro"/>
</dbReference>
<dbReference type="Proteomes" id="UP000005096">
    <property type="component" value="Chromosome"/>
</dbReference>
<dbReference type="InterPro" id="IPR000160">
    <property type="entry name" value="GGDEF_dom"/>
</dbReference>
<evidence type="ECO:0000259" key="5">
    <source>
        <dbReference type="PROSITE" id="PS50887"/>
    </source>
</evidence>
<dbReference type="SUPFAM" id="SSF52172">
    <property type="entry name" value="CheY-like"/>
    <property type="match status" value="1"/>
</dbReference>
<dbReference type="InterPro" id="IPR043128">
    <property type="entry name" value="Rev_trsase/Diguanyl_cyclase"/>
</dbReference>
<dbReference type="SMART" id="SM00448">
    <property type="entry name" value="REC"/>
    <property type="match status" value="1"/>
</dbReference>
<dbReference type="AlphaFoldDB" id="E3CZX3"/>
<dbReference type="GO" id="GO:0052621">
    <property type="term" value="F:diguanylate cyclase activity"/>
    <property type="evidence" value="ECO:0007669"/>
    <property type="project" value="TreeGrafter"/>
</dbReference>
<evidence type="ECO:0000256" key="2">
    <source>
        <dbReference type="SAM" id="Coils"/>
    </source>
</evidence>
<evidence type="ECO:0000256" key="1">
    <source>
        <dbReference type="PROSITE-ProRule" id="PRU00169"/>
    </source>
</evidence>
<dbReference type="EMBL" id="CM001022">
    <property type="protein sequence ID" value="EFQ22905.1"/>
    <property type="molecule type" value="Genomic_DNA"/>
</dbReference>
<dbReference type="Gene3D" id="3.30.450.20">
    <property type="entry name" value="PAS domain"/>
    <property type="match status" value="1"/>
</dbReference>
<evidence type="ECO:0000259" key="4">
    <source>
        <dbReference type="PROSITE" id="PS50112"/>
    </source>
</evidence>
<dbReference type="InterPro" id="IPR029787">
    <property type="entry name" value="Nucleotide_cyclase"/>
</dbReference>
<dbReference type="InterPro" id="IPR035965">
    <property type="entry name" value="PAS-like_dom_sf"/>
</dbReference>
<dbReference type="PANTHER" id="PTHR45138:SF9">
    <property type="entry name" value="DIGUANYLATE CYCLASE DGCM-RELATED"/>
    <property type="match status" value="1"/>
</dbReference>
<dbReference type="PaxDb" id="584708-Apau_0471"/>
<keyword evidence="1" id="KW-0597">Phosphoprotein</keyword>
<feature type="modified residue" description="4-aspartylphosphate" evidence="1">
    <location>
        <position position="67"/>
    </location>
</feature>
<dbReference type="GO" id="GO:0005886">
    <property type="term" value="C:plasma membrane"/>
    <property type="evidence" value="ECO:0007669"/>
    <property type="project" value="TreeGrafter"/>
</dbReference>
<proteinExistence type="predicted"/>
<dbReference type="eggNOG" id="COG2199">
    <property type="taxonomic scope" value="Bacteria"/>
</dbReference>
<dbReference type="Pfam" id="PF00072">
    <property type="entry name" value="Response_reg"/>
    <property type="match status" value="1"/>
</dbReference>
<dbReference type="InterPro" id="IPR001789">
    <property type="entry name" value="Sig_transdc_resp-reg_receiver"/>
</dbReference>
<organism evidence="6 7">
    <name type="scientific">Aminomonas paucivorans DSM 12260</name>
    <dbReference type="NCBI Taxonomy" id="584708"/>
    <lineage>
        <taxon>Bacteria</taxon>
        <taxon>Thermotogati</taxon>
        <taxon>Synergistota</taxon>
        <taxon>Synergistia</taxon>
        <taxon>Synergistales</taxon>
        <taxon>Synergistaceae</taxon>
        <taxon>Aminomonas</taxon>
    </lineage>
</organism>
<feature type="domain" description="PAS" evidence="4">
    <location>
        <begin position="202"/>
        <end position="238"/>
    </location>
</feature>
<dbReference type="GO" id="GO:0043709">
    <property type="term" value="P:cell adhesion involved in single-species biofilm formation"/>
    <property type="evidence" value="ECO:0007669"/>
    <property type="project" value="TreeGrafter"/>
</dbReference>
<sequence>MMERDDLIGHADTLRNAEILVVEDSLTQAKRLERVLRENGFAVRVARDGQAGLDAAREQRPTVIITDVMMPRMDGFEMCRCIKEDRALREIPVMVLTSLSDPQDIIRGLHCGADNFLTKPYGEEYLLRRLRHILSNQELRREGHSQMSVEVFFAGERHKLTADRMQIIDLLLSTFEAAVMQTEQIERLNGETRDAREEAKQLQENFRTLLENLEDAVAVVGQDGLVRYANGAAHLLLGDAVREGTAFPFPLTEEKREVSLVLPDGTPLIADLRVTGSTWNRELVSLATLRDVTETALMRERLKQEALTDYLTGLYNRRGFMTLGEDRLQLAARLGQTLACLFLDLDGFKHVNDTLGHDEGDEVLRDTAEALKETFRASDLIGRIGGDEFAVLLLCDESDQVETLRTRLETALETVNQRTSRPYRLALSMGLATKAPGEVLSLEDLMDTADKRMYKDKIARKGSEAR</sequence>
<feature type="domain" description="Response regulatory" evidence="3">
    <location>
        <begin position="18"/>
        <end position="134"/>
    </location>
</feature>
<protein>
    <submittedName>
        <fullName evidence="6">Response regulator receiver modulated diguanylate cyclase</fullName>
    </submittedName>
</protein>
<dbReference type="InterPro" id="IPR000014">
    <property type="entry name" value="PAS"/>
</dbReference>
<feature type="domain" description="GGDEF" evidence="5">
    <location>
        <begin position="336"/>
        <end position="466"/>
    </location>
</feature>
<gene>
    <name evidence="6" type="ORF">Apau_0471</name>
</gene>
<evidence type="ECO:0000313" key="7">
    <source>
        <dbReference type="Proteomes" id="UP000005096"/>
    </source>
</evidence>
<evidence type="ECO:0000313" key="6">
    <source>
        <dbReference type="EMBL" id="EFQ22905.1"/>
    </source>
</evidence>
<dbReference type="eggNOG" id="COG3706">
    <property type="taxonomic scope" value="Bacteria"/>
</dbReference>
<dbReference type="PANTHER" id="PTHR45138">
    <property type="entry name" value="REGULATORY COMPONENTS OF SENSORY TRANSDUCTION SYSTEM"/>
    <property type="match status" value="1"/>
</dbReference>
<dbReference type="Pfam" id="PF13188">
    <property type="entry name" value="PAS_8"/>
    <property type="match status" value="1"/>
</dbReference>
<keyword evidence="2" id="KW-0175">Coiled coil</keyword>
<dbReference type="HOGENOM" id="CLU_000445_11_28_0"/>
<dbReference type="STRING" id="584708.Apau_0471"/>
<dbReference type="PROSITE" id="PS50112">
    <property type="entry name" value="PAS"/>
    <property type="match status" value="1"/>
</dbReference>
<dbReference type="SUPFAM" id="SSF55785">
    <property type="entry name" value="PYP-like sensor domain (PAS domain)"/>
    <property type="match status" value="1"/>
</dbReference>
<reference evidence="6 7" key="1">
    <citation type="journal article" date="2010" name="Stand. Genomic Sci.">
        <title>Non-contiguous finished genome sequence of Aminomonas paucivorans type strain (GLU-3).</title>
        <authorList>
            <person name="Pitluck S."/>
            <person name="Yasawong M."/>
            <person name="Held B."/>
            <person name="Lapidus A."/>
            <person name="Nolan M."/>
            <person name="Copeland A."/>
            <person name="Lucas S."/>
            <person name="Del Rio T.G."/>
            <person name="Tice H."/>
            <person name="Cheng J.F."/>
            <person name="Chertkov O."/>
            <person name="Goodwin L."/>
            <person name="Tapia R."/>
            <person name="Han C."/>
            <person name="Liolios K."/>
            <person name="Ivanova N."/>
            <person name="Mavromatis K."/>
            <person name="Ovchinnikova G."/>
            <person name="Pati A."/>
            <person name="Chen A."/>
            <person name="Palaniappan K."/>
            <person name="Land M."/>
            <person name="Hauser L."/>
            <person name="Chang Y.J."/>
            <person name="Jeffries C.D."/>
            <person name="Pukall R."/>
            <person name="Spring S."/>
            <person name="Rohde M."/>
            <person name="Sikorski J."/>
            <person name="Goker M."/>
            <person name="Woyke T."/>
            <person name="Bristow J."/>
            <person name="Eisen J.A."/>
            <person name="Markowitz V."/>
            <person name="Hugenholtz P."/>
            <person name="Kyrpides N.C."/>
            <person name="Klenk H.P."/>
        </authorList>
    </citation>
    <scope>NUCLEOTIDE SEQUENCE [LARGE SCALE GENOMIC DNA]</scope>
    <source>
        <strain evidence="6 7">DSM 12260</strain>
    </source>
</reference>
<dbReference type="GO" id="GO:1902201">
    <property type="term" value="P:negative regulation of bacterial-type flagellum-dependent cell motility"/>
    <property type="evidence" value="ECO:0007669"/>
    <property type="project" value="TreeGrafter"/>
</dbReference>
<dbReference type="PROSITE" id="PS50110">
    <property type="entry name" value="RESPONSE_REGULATORY"/>
    <property type="match status" value="1"/>
</dbReference>
<accession>E3CZX3</accession>
<dbReference type="InterPro" id="IPR050469">
    <property type="entry name" value="Diguanylate_Cyclase"/>
</dbReference>
<keyword evidence="7" id="KW-1185">Reference proteome</keyword>
<dbReference type="NCBIfam" id="TIGR00254">
    <property type="entry name" value="GGDEF"/>
    <property type="match status" value="1"/>
</dbReference>
<dbReference type="InterPro" id="IPR011006">
    <property type="entry name" value="CheY-like_superfamily"/>
</dbReference>
<name>E3CZX3_9BACT</name>
<feature type="coiled-coil region" evidence="2">
    <location>
        <begin position="178"/>
        <end position="219"/>
    </location>
</feature>
<dbReference type="SMART" id="SM00267">
    <property type="entry name" value="GGDEF"/>
    <property type="match status" value="1"/>
</dbReference>
<dbReference type="CDD" id="cd01949">
    <property type="entry name" value="GGDEF"/>
    <property type="match status" value="1"/>
</dbReference>
<dbReference type="SUPFAM" id="SSF55073">
    <property type="entry name" value="Nucleotide cyclase"/>
    <property type="match status" value="1"/>
</dbReference>
<dbReference type="RefSeq" id="WP_006300058.1">
    <property type="nucleotide sequence ID" value="NZ_CM001022.1"/>
</dbReference>
<dbReference type="PROSITE" id="PS50887">
    <property type="entry name" value="GGDEF"/>
    <property type="match status" value="1"/>
</dbReference>
<dbReference type="Gene3D" id="3.40.50.2300">
    <property type="match status" value="1"/>
</dbReference>
<dbReference type="Gene3D" id="3.30.70.270">
    <property type="match status" value="1"/>
</dbReference>
<dbReference type="Pfam" id="PF00990">
    <property type="entry name" value="GGDEF"/>
    <property type="match status" value="1"/>
</dbReference>
<evidence type="ECO:0000259" key="3">
    <source>
        <dbReference type="PROSITE" id="PS50110"/>
    </source>
</evidence>